<sequence>MKRILIPTDFSNNSWNATRYALDLFKEETCTFFLLNTYTPAIANSRFMASTINGGQIDGVLDISENGLKNVVKRIEETCLYKNHSFKTISSFSLLVDEIKDTVERKQIDLIVMGTKGATGLKKVTMGSNTGDVITKVKCPLLAVPENAVYSKPKEIAFPMDFYLGYDVKVLDVLIELALLNKAALRILHVSKKGEELSEEQSKNKEFLEDYLMDVEHSFHFVSGTKLEVAVQCFVESRSIDMIAMVAKNLNYFQRILFRPSVEQISYHTEIPFLVLHER</sequence>
<evidence type="ECO:0000256" key="1">
    <source>
        <dbReference type="ARBA" id="ARBA00008791"/>
    </source>
</evidence>
<comment type="similarity">
    <text evidence="1">Belongs to the universal stress protein A family.</text>
</comment>
<dbReference type="InterPro" id="IPR006016">
    <property type="entry name" value="UspA"/>
</dbReference>
<dbReference type="Gene3D" id="3.40.50.12370">
    <property type="match status" value="1"/>
</dbReference>
<dbReference type="AlphaFoldDB" id="A0A3B0U454"/>
<dbReference type="Pfam" id="PF00582">
    <property type="entry name" value="Usp"/>
    <property type="match status" value="1"/>
</dbReference>
<gene>
    <name evidence="3" type="ORF">MNBD_BACTEROID03-750</name>
</gene>
<dbReference type="EMBL" id="UOEL01000115">
    <property type="protein sequence ID" value="VAW14196.1"/>
    <property type="molecule type" value="Genomic_DNA"/>
</dbReference>
<evidence type="ECO:0000313" key="3">
    <source>
        <dbReference type="EMBL" id="VAW14196.1"/>
    </source>
</evidence>
<dbReference type="CDD" id="cd00293">
    <property type="entry name" value="USP-like"/>
    <property type="match status" value="1"/>
</dbReference>
<dbReference type="PRINTS" id="PR01438">
    <property type="entry name" value="UNVRSLSTRESS"/>
</dbReference>
<dbReference type="PANTHER" id="PTHR46268:SF6">
    <property type="entry name" value="UNIVERSAL STRESS PROTEIN UP12"/>
    <property type="match status" value="1"/>
</dbReference>
<name>A0A3B0U454_9ZZZZ</name>
<dbReference type="PANTHER" id="PTHR46268">
    <property type="entry name" value="STRESS RESPONSE PROTEIN NHAX"/>
    <property type="match status" value="1"/>
</dbReference>
<organism evidence="3">
    <name type="scientific">hydrothermal vent metagenome</name>
    <dbReference type="NCBI Taxonomy" id="652676"/>
    <lineage>
        <taxon>unclassified sequences</taxon>
        <taxon>metagenomes</taxon>
        <taxon>ecological metagenomes</taxon>
    </lineage>
</organism>
<evidence type="ECO:0000259" key="2">
    <source>
        <dbReference type="Pfam" id="PF00582"/>
    </source>
</evidence>
<reference evidence="3" key="1">
    <citation type="submission" date="2018-06" db="EMBL/GenBank/DDBJ databases">
        <authorList>
            <person name="Zhirakovskaya E."/>
        </authorList>
    </citation>
    <scope>NUCLEOTIDE SEQUENCE</scope>
</reference>
<feature type="domain" description="UspA" evidence="2">
    <location>
        <begin position="1"/>
        <end position="145"/>
    </location>
</feature>
<dbReference type="SUPFAM" id="SSF52402">
    <property type="entry name" value="Adenine nucleotide alpha hydrolases-like"/>
    <property type="match status" value="2"/>
</dbReference>
<dbReference type="InterPro" id="IPR006015">
    <property type="entry name" value="Universal_stress_UspA"/>
</dbReference>
<protein>
    <submittedName>
        <fullName evidence="3">Universal stress protein</fullName>
    </submittedName>
</protein>
<accession>A0A3B0U454</accession>
<proteinExistence type="inferred from homology"/>